<protein>
    <submittedName>
        <fullName evidence="2">Polysaccharide pyruvyl transferase family protein</fullName>
    </submittedName>
</protein>
<dbReference type="RefSeq" id="WP_134844373.1">
    <property type="nucleotide sequence ID" value="NZ_SGVY01000056.1"/>
</dbReference>
<dbReference type="Proteomes" id="UP000297872">
    <property type="component" value="Unassembled WGS sequence"/>
</dbReference>
<dbReference type="GO" id="GO:0016740">
    <property type="term" value="F:transferase activity"/>
    <property type="evidence" value="ECO:0007669"/>
    <property type="project" value="UniProtKB-KW"/>
</dbReference>
<comment type="caution">
    <text evidence="2">The sequence shown here is derived from an EMBL/GenBank/DDBJ whole genome shotgun (WGS) entry which is preliminary data.</text>
</comment>
<dbReference type="OrthoDB" id="5672604at2"/>
<reference evidence="2 3" key="1">
    <citation type="submission" date="2019-02" db="EMBL/GenBank/DDBJ databases">
        <title>Draft Genome Sequence of the Prevotella sp. BCRC 81118, Isolated from Human Feces.</title>
        <authorList>
            <person name="Huang C.-H."/>
        </authorList>
    </citation>
    <scope>NUCLEOTIDE SEQUENCE [LARGE SCALE GENOMIC DNA]</scope>
    <source>
        <strain evidence="2 3">BCRC 81118</strain>
    </source>
</reference>
<feature type="domain" description="Polysaccharide pyruvyl transferase" evidence="1">
    <location>
        <begin position="17"/>
        <end position="276"/>
    </location>
</feature>
<keyword evidence="3" id="KW-1185">Reference proteome</keyword>
<evidence type="ECO:0000259" key="1">
    <source>
        <dbReference type="Pfam" id="PF04230"/>
    </source>
</evidence>
<evidence type="ECO:0000313" key="2">
    <source>
        <dbReference type="EMBL" id="TFH76132.1"/>
    </source>
</evidence>
<dbReference type="GeneID" id="302996503"/>
<name>A0A4Y8V5T1_9BACT</name>
<dbReference type="AlphaFoldDB" id="A0A4Y8V5T1"/>
<dbReference type="Pfam" id="PF04230">
    <property type="entry name" value="PS_pyruv_trans"/>
    <property type="match status" value="1"/>
</dbReference>
<organism evidence="2 3">
    <name type="scientific">Segatella hominis</name>
    <dbReference type="NCBI Taxonomy" id="2518605"/>
    <lineage>
        <taxon>Bacteria</taxon>
        <taxon>Pseudomonadati</taxon>
        <taxon>Bacteroidota</taxon>
        <taxon>Bacteroidia</taxon>
        <taxon>Bacteroidales</taxon>
        <taxon>Prevotellaceae</taxon>
        <taxon>Segatella</taxon>
    </lineage>
</organism>
<sequence>MKYGLMVVSTGVDEKINIGDYVQALAAKQFLPSTDVFLERETDLKKYDGEKIKMIMNGWYMNHPENWPPSEKINPLFVALHINRCGLPKFLDDESISYLKKHEPIGCRDTKSASLLRDKGVDAYFSGCMTLTLGQKYKSKKRGDNVYVVEPYCATAGLIAHHKLLSLKTFIYLAFHWTSIRKITYKKHEKGLKSLFYNAFFLMQYSKVFDRQMLVDAEYINQYNYDIQKEYPSQQDKLNYAESLVKKYSEAACVITSRIHCALPCLGLETPVVFVELKGDSDYSTDRFGGLINLFNIMTWNGLSLQNSLTSFKINRAGFPKNPQIRNL</sequence>
<accession>A0A4Y8V5T1</accession>
<evidence type="ECO:0000313" key="3">
    <source>
        <dbReference type="Proteomes" id="UP000297872"/>
    </source>
</evidence>
<gene>
    <name evidence="2" type="ORF">EXN75_14650</name>
</gene>
<dbReference type="EMBL" id="SGVY01000056">
    <property type="protein sequence ID" value="TFH76132.1"/>
    <property type="molecule type" value="Genomic_DNA"/>
</dbReference>
<proteinExistence type="predicted"/>
<keyword evidence="2" id="KW-0808">Transferase</keyword>
<dbReference type="InterPro" id="IPR007345">
    <property type="entry name" value="Polysacch_pyruvyl_Trfase"/>
</dbReference>